<dbReference type="Gene3D" id="1.20.120.910">
    <property type="entry name" value="DksA, coiled-coil domain"/>
    <property type="match status" value="1"/>
</dbReference>
<name>A0ABW3Y909_9ACTN</name>
<evidence type="ECO:0000256" key="3">
    <source>
        <dbReference type="ARBA" id="ARBA00022833"/>
    </source>
</evidence>
<organism evidence="6 7">
    <name type="scientific">Micromonospora sonneratiae</name>
    <dbReference type="NCBI Taxonomy" id="1184706"/>
    <lineage>
        <taxon>Bacteria</taxon>
        <taxon>Bacillati</taxon>
        <taxon>Actinomycetota</taxon>
        <taxon>Actinomycetes</taxon>
        <taxon>Micromonosporales</taxon>
        <taxon>Micromonosporaceae</taxon>
        <taxon>Micromonospora</taxon>
    </lineage>
</organism>
<keyword evidence="7" id="KW-1185">Reference proteome</keyword>
<sequence length="106" mass="11843">MTSTVHNPAELLRDTLEQQFKLHTDQLTELTVFSRQPDLGGYDRDTLNGLIASARQGVADTAQALRRMSEGTYGVCERCQKNIPVGRLEILPHARFCVPCQEKQSA</sequence>
<evidence type="ECO:0000256" key="1">
    <source>
        <dbReference type="ARBA" id="ARBA00022723"/>
    </source>
</evidence>
<keyword evidence="3" id="KW-0862">Zinc</keyword>
<dbReference type="Proteomes" id="UP001597260">
    <property type="component" value="Unassembled WGS sequence"/>
</dbReference>
<dbReference type="Pfam" id="PF01258">
    <property type="entry name" value="zf-dskA_traR"/>
    <property type="match status" value="1"/>
</dbReference>
<keyword evidence="2" id="KW-0863">Zinc-finger</keyword>
<reference evidence="7" key="1">
    <citation type="journal article" date="2019" name="Int. J. Syst. Evol. Microbiol.">
        <title>The Global Catalogue of Microorganisms (GCM) 10K type strain sequencing project: providing services to taxonomists for standard genome sequencing and annotation.</title>
        <authorList>
            <consortium name="The Broad Institute Genomics Platform"/>
            <consortium name="The Broad Institute Genome Sequencing Center for Infectious Disease"/>
            <person name="Wu L."/>
            <person name="Ma J."/>
        </authorList>
    </citation>
    <scope>NUCLEOTIDE SEQUENCE [LARGE SCALE GENOMIC DNA]</scope>
    <source>
        <strain evidence="7">JCM 31037</strain>
    </source>
</reference>
<dbReference type="InterPro" id="IPR020458">
    <property type="entry name" value="Znf_DskA_TraR_CS"/>
</dbReference>
<proteinExistence type="predicted"/>
<dbReference type="EMBL" id="JBHTMP010000007">
    <property type="protein sequence ID" value="MFD1320851.1"/>
    <property type="molecule type" value="Genomic_DNA"/>
</dbReference>
<feature type="zinc finger region" description="dksA C4-type" evidence="4">
    <location>
        <begin position="76"/>
        <end position="100"/>
    </location>
</feature>
<keyword evidence="1" id="KW-0479">Metal-binding</keyword>
<accession>A0ABW3Y909</accession>
<dbReference type="PANTHER" id="PTHR33823">
    <property type="entry name" value="RNA POLYMERASE-BINDING TRANSCRIPTION FACTOR DKSA-RELATED"/>
    <property type="match status" value="1"/>
</dbReference>
<evidence type="ECO:0000259" key="5">
    <source>
        <dbReference type="Pfam" id="PF01258"/>
    </source>
</evidence>
<gene>
    <name evidence="6" type="ORF">ACFQ4H_07085</name>
</gene>
<evidence type="ECO:0000256" key="4">
    <source>
        <dbReference type="PROSITE-ProRule" id="PRU00510"/>
    </source>
</evidence>
<evidence type="ECO:0000313" key="6">
    <source>
        <dbReference type="EMBL" id="MFD1320851.1"/>
    </source>
</evidence>
<dbReference type="RefSeq" id="WP_377568231.1">
    <property type="nucleotide sequence ID" value="NZ_JBHTMP010000007.1"/>
</dbReference>
<evidence type="ECO:0000313" key="7">
    <source>
        <dbReference type="Proteomes" id="UP001597260"/>
    </source>
</evidence>
<dbReference type="PROSITE" id="PS51128">
    <property type="entry name" value="ZF_DKSA_2"/>
    <property type="match status" value="1"/>
</dbReference>
<dbReference type="PROSITE" id="PS01102">
    <property type="entry name" value="ZF_DKSA_1"/>
    <property type="match status" value="1"/>
</dbReference>
<evidence type="ECO:0000256" key="2">
    <source>
        <dbReference type="ARBA" id="ARBA00022771"/>
    </source>
</evidence>
<comment type="caution">
    <text evidence="6">The sequence shown here is derived from an EMBL/GenBank/DDBJ whole genome shotgun (WGS) entry which is preliminary data.</text>
</comment>
<dbReference type="PANTHER" id="PTHR33823:SF4">
    <property type="entry name" value="GENERAL STRESS PROTEIN 16O"/>
    <property type="match status" value="1"/>
</dbReference>
<protein>
    <submittedName>
        <fullName evidence="6">TraR/DksA family transcriptional regulator</fullName>
    </submittedName>
</protein>
<dbReference type="InterPro" id="IPR000962">
    <property type="entry name" value="Znf_DskA_TraR"/>
</dbReference>
<feature type="domain" description="Zinc finger DksA/TraR C4-type" evidence="5">
    <location>
        <begin position="71"/>
        <end position="104"/>
    </location>
</feature>
<dbReference type="SUPFAM" id="SSF57716">
    <property type="entry name" value="Glucocorticoid receptor-like (DNA-binding domain)"/>
    <property type="match status" value="1"/>
</dbReference>